<dbReference type="RefSeq" id="WP_091362707.1">
    <property type="nucleotide sequence ID" value="NZ_FMZF01000001.1"/>
</dbReference>
<dbReference type="SUPFAM" id="SSF56801">
    <property type="entry name" value="Acetyl-CoA synthetase-like"/>
    <property type="match status" value="1"/>
</dbReference>
<gene>
    <name evidence="1" type="ORF">SAMN05660690_0390</name>
</gene>
<evidence type="ECO:0000313" key="1">
    <source>
        <dbReference type="EMBL" id="SDC06129.1"/>
    </source>
</evidence>
<dbReference type="InterPro" id="IPR042099">
    <property type="entry name" value="ANL_N_sf"/>
</dbReference>
<accession>A0A1G6IHX4</accession>
<protein>
    <submittedName>
        <fullName evidence="1">TIGR03089 family protein</fullName>
    </submittedName>
</protein>
<organism evidence="1 2">
    <name type="scientific">Geodermatophilus telluris</name>
    <dbReference type="NCBI Taxonomy" id="1190417"/>
    <lineage>
        <taxon>Bacteria</taxon>
        <taxon>Bacillati</taxon>
        <taxon>Actinomycetota</taxon>
        <taxon>Actinomycetes</taxon>
        <taxon>Geodermatophilales</taxon>
        <taxon>Geodermatophilaceae</taxon>
        <taxon>Geodermatophilus</taxon>
    </lineage>
</organism>
<keyword evidence="2" id="KW-1185">Reference proteome</keyword>
<proteinExistence type="predicted"/>
<dbReference type="NCBIfam" id="TIGR03089">
    <property type="entry name" value="TIGR03089 family protein"/>
    <property type="match status" value="1"/>
</dbReference>
<reference evidence="2" key="1">
    <citation type="submission" date="2016-10" db="EMBL/GenBank/DDBJ databases">
        <authorList>
            <person name="Varghese N."/>
            <person name="Submissions S."/>
        </authorList>
    </citation>
    <scope>NUCLEOTIDE SEQUENCE [LARGE SCALE GENOMIC DNA]</scope>
    <source>
        <strain evidence="2">DSM 45421</strain>
    </source>
</reference>
<dbReference type="STRING" id="1190417.SAMN05660690_0390"/>
<dbReference type="EMBL" id="FMZF01000001">
    <property type="protein sequence ID" value="SDC06129.1"/>
    <property type="molecule type" value="Genomic_DNA"/>
</dbReference>
<dbReference type="InterPro" id="IPR017523">
    <property type="entry name" value="Rv3268"/>
</dbReference>
<dbReference type="Gene3D" id="3.40.50.12780">
    <property type="entry name" value="N-terminal domain of ligase-like"/>
    <property type="match status" value="1"/>
</dbReference>
<dbReference type="OrthoDB" id="3396763at2"/>
<name>A0A1G6IHX4_9ACTN</name>
<dbReference type="Proteomes" id="UP000199416">
    <property type="component" value="Unassembled WGS sequence"/>
</dbReference>
<sequence length="266" mass="27353">MSPAPRTPSDLLAAALRRDAAAPLVTAYDDATGERVELSATTLANWVAKTANLLQDEFDVGAGSTVAVALPVHWQTAAVLLGVWSCGAAVLDTAVEDDGRLDTADVVLAAQDRLAPLEEQDLLELVGLSLHPLGLGMTDYRGPARDFALEVRAHGDVFAPLVPADPDAPGLLAGGLQLTLGGLVAAAGELAGRLGIAAGDRLLVDERTAAEAGPVAWLLAPLAAGASLVLCRNAVVDGLRSRAEAERVTATLGLRIEGFRELGRPA</sequence>
<dbReference type="AlphaFoldDB" id="A0A1G6IHX4"/>
<evidence type="ECO:0000313" key="2">
    <source>
        <dbReference type="Proteomes" id="UP000199416"/>
    </source>
</evidence>